<evidence type="ECO:0000256" key="2">
    <source>
        <dbReference type="SAM" id="Phobius"/>
    </source>
</evidence>
<keyword evidence="2" id="KW-0472">Membrane</keyword>
<protein>
    <submittedName>
        <fullName evidence="3">Uncharacterized protein</fullName>
    </submittedName>
</protein>
<feature type="region of interest" description="Disordered" evidence="1">
    <location>
        <begin position="40"/>
        <end position="69"/>
    </location>
</feature>
<evidence type="ECO:0000256" key="1">
    <source>
        <dbReference type="SAM" id="MobiDB-lite"/>
    </source>
</evidence>
<feature type="compositionally biased region" description="Basic and acidic residues" evidence="1">
    <location>
        <begin position="48"/>
        <end position="61"/>
    </location>
</feature>
<feature type="transmembrane region" description="Helical" evidence="2">
    <location>
        <begin position="12"/>
        <end position="34"/>
    </location>
</feature>
<keyword evidence="2" id="KW-0812">Transmembrane</keyword>
<organism evidence="3">
    <name type="scientific">Tuwongella immobilis</name>
    <dbReference type="NCBI Taxonomy" id="692036"/>
    <lineage>
        <taxon>Bacteria</taxon>
        <taxon>Pseudomonadati</taxon>
        <taxon>Planctomycetota</taxon>
        <taxon>Planctomycetia</taxon>
        <taxon>Gemmatales</taxon>
        <taxon>Gemmataceae</taxon>
        <taxon>Tuwongella</taxon>
    </lineage>
</organism>
<evidence type="ECO:0000313" key="4">
    <source>
        <dbReference type="Proteomes" id="UP000464378"/>
    </source>
</evidence>
<gene>
    <name evidence="3" type="ORF">GMBLW1_32100</name>
</gene>
<reference evidence="3" key="1">
    <citation type="submission" date="2019-04" db="EMBL/GenBank/DDBJ databases">
        <authorList>
            <consortium name="Science for Life Laboratories"/>
        </authorList>
    </citation>
    <scope>NUCLEOTIDE SEQUENCE</scope>
    <source>
        <strain evidence="3">MBLW1</strain>
    </source>
</reference>
<sequence>MSDSSSHKFFTWVQCFAAILGSILVCKQLGWWPFSMDPPANVASTPETKSEIQPKITRSEPEGVSPSTPQATIRLIAPLASPQQELPVARVEVRNASGPMADTEVAIRHRFGMGDWLPLGTRRTSRDGLLVLPLQDFAPGSQIGFALMNPSGVAQEFVVRIPE</sequence>
<dbReference type="KEGG" id="tim:GMBLW1_32100"/>
<dbReference type="EMBL" id="LR586016">
    <property type="protein sequence ID" value="VIP00750.1"/>
    <property type="molecule type" value="Genomic_DNA"/>
</dbReference>
<accession>A0A6C2YGU6</accession>
<evidence type="ECO:0000313" key="3">
    <source>
        <dbReference type="EMBL" id="VIP00750.1"/>
    </source>
</evidence>
<name>A0A6C2YGU6_9BACT</name>
<proteinExistence type="predicted"/>
<keyword evidence="4" id="KW-1185">Reference proteome</keyword>
<dbReference type="AlphaFoldDB" id="A0A6C2YGU6"/>
<dbReference type="Proteomes" id="UP000464378">
    <property type="component" value="Chromosome"/>
</dbReference>
<dbReference type="EMBL" id="LR593887">
    <property type="protein sequence ID" value="VTR96918.1"/>
    <property type="molecule type" value="Genomic_DNA"/>
</dbReference>
<dbReference type="InParanoid" id="A0A6C2YGU6"/>
<keyword evidence="2" id="KW-1133">Transmembrane helix</keyword>